<comment type="function">
    <text evidence="10 11">Involved in cell wall formation. Catalyzes the final step in the synthesis of UDP-N-acetylmuramoyl-pentapeptide, the precursor of murein.</text>
</comment>
<keyword evidence="1 10" id="KW-0963">Cytoplasm</keyword>
<evidence type="ECO:0000256" key="11">
    <source>
        <dbReference type="RuleBase" id="RU004136"/>
    </source>
</evidence>
<dbReference type="InterPro" id="IPR005863">
    <property type="entry name" value="UDP-N-AcMur_synth"/>
</dbReference>
<evidence type="ECO:0000256" key="10">
    <source>
        <dbReference type="HAMAP-Rule" id="MF_02019"/>
    </source>
</evidence>
<dbReference type="SUPFAM" id="SSF53623">
    <property type="entry name" value="MurD-like peptide ligases, catalytic domain"/>
    <property type="match status" value="1"/>
</dbReference>
<dbReference type="EC" id="6.3.2.10" evidence="10 11"/>
<dbReference type="PANTHER" id="PTHR43024:SF1">
    <property type="entry name" value="UDP-N-ACETYLMURAMOYL-TRIPEPTIDE--D-ALANYL-D-ALANINE LIGASE"/>
    <property type="match status" value="1"/>
</dbReference>
<dbReference type="InterPro" id="IPR036565">
    <property type="entry name" value="Mur-like_cat_sf"/>
</dbReference>
<dbReference type="Gene3D" id="3.90.190.20">
    <property type="entry name" value="Mur ligase, C-terminal domain"/>
    <property type="match status" value="1"/>
</dbReference>
<dbReference type="NCBIfam" id="TIGR01143">
    <property type="entry name" value="murF"/>
    <property type="match status" value="1"/>
</dbReference>
<comment type="subcellular location">
    <subcellularLocation>
        <location evidence="10 11">Cytoplasm</location>
    </subcellularLocation>
</comment>
<dbReference type="InterPro" id="IPR036615">
    <property type="entry name" value="Mur_ligase_C_dom_sf"/>
</dbReference>
<evidence type="ECO:0000259" key="13">
    <source>
        <dbReference type="Pfam" id="PF02875"/>
    </source>
</evidence>
<evidence type="ECO:0000256" key="5">
    <source>
        <dbReference type="ARBA" id="ARBA00022840"/>
    </source>
</evidence>
<dbReference type="InterPro" id="IPR000713">
    <property type="entry name" value="Mur_ligase_N"/>
</dbReference>
<dbReference type="GO" id="GO:0016874">
    <property type="term" value="F:ligase activity"/>
    <property type="evidence" value="ECO:0007669"/>
    <property type="project" value="UniProtKB-KW"/>
</dbReference>
<proteinExistence type="inferred from homology"/>
<evidence type="ECO:0000313" key="15">
    <source>
        <dbReference type="EMBL" id="GAA3996012.1"/>
    </source>
</evidence>
<evidence type="ECO:0000256" key="6">
    <source>
        <dbReference type="ARBA" id="ARBA00022960"/>
    </source>
</evidence>
<feature type="domain" description="Mur ligase N-terminal catalytic" evidence="12">
    <location>
        <begin position="28"/>
        <end position="75"/>
    </location>
</feature>
<evidence type="ECO:0000259" key="12">
    <source>
        <dbReference type="Pfam" id="PF01225"/>
    </source>
</evidence>
<dbReference type="InterPro" id="IPR013221">
    <property type="entry name" value="Mur_ligase_cen"/>
</dbReference>
<organism evidence="15 16">
    <name type="scientific">Sphingomonas humi</name>
    <dbReference type="NCBI Taxonomy" id="335630"/>
    <lineage>
        <taxon>Bacteria</taxon>
        <taxon>Pseudomonadati</taxon>
        <taxon>Pseudomonadota</taxon>
        <taxon>Alphaproteobacteria</taxon>
        <taxon>Sphingomonadales</taxon>
        <taxon>Sphingomonadaceae</taxon>
        <taxon>Sphingomonas</taxon>
    </lineage>
</organism>
<keyword evidence="8 10" id="KW-0131">Cell cycle</keyword>
<gene>
    <name evidence="10" type="primary">murF</name>
    <name evidence="15" type="ORF">GCM10022211_00890</name>
</gene>
<keyword evidence="6 10" id="KW-0133">Cell shape</keyword>
<dbReference type="Gene3D" id="3.40.1190.10">
    <property type="entry name" value="Mur-like, catalytic domain"/>
    <property type="match status" value="1"/>
</dbReference>
<accession>A0ABP7RDT9</accession>
<protein>
    <recommendedName>
        <fullName evidence="10 11">UDP-N-acetylmuramoyl-tripeptide--D-alanyl-D-alanine ligase</fullName>
        <ecNumber evidence="10 11">6.3.2.10</ecNumber>
    </recommendedName>
    <alternativeName>
        <fullName evidence="10">D-alanyl-D-alanine-adding enzyme</fullName>
    </alternativeName>
</protein>
<name>A0ABP7RDT9_9SPHN</name>
<dbReference type="SUPFAM" id="SSF53244">
    <property type="entry name" value="MurD-like peptide ligases, peptide-binding domain"/>
    <property type="match status" value="1"/>
</dbReference>
<evidence type="ECO:0000256" key="3">
    <source>
        <dbReference type="ARBA" id="ARBA00022618"/>
    </source>
</evidence>
<keyword evidence="5 10" id="KW-0067">ATP-binding</keyword>
<keyword evidence="2 10" id="KW-0436">Ligase</keyword>
<dbReference type="HAMAP" id="MF_02019">
    <property type="entry name" value="MurF"/>
    <property type="match status" value="1"/>
</dbReference>
<dbReference type="EMBL" id="BAAAZD010000001">
    <property type="protein sequence ID" value="GAA3996012.1"/>
    <property type="molecule type" value="Genomic_DNA"/>
</dbReference>
<comment type="pathway">
    <text evidence="10 11">Cell wall biogenesis; peptidoglycan biosynthesis.</text>
</comment>
<dbReference type="SUPFAM" id="SSF63418">
    <property type="entry name" value="MurE/MurF N-terminal domain"/>
    <property type="match status" value="1"/>
</dbReference>
<comment type="catalytic activity">
    <reaction evidence="10 11">
        <text>D-alanyl-D-alanine + UDP-N-acetyl-alpha-D-muramoyl-L-alanyl-gamma-D-glutamyl-meso-2,6-diaminopimelate + ATP = UDP-N-acetyl-alpha-D-muramoyl-L-alanyl-gamma-D-glutamyl-meso-2,6-diaminopimeloyl-D-alanyl-D-alanine + ADP + phosphate + H(+)</text>
        <dbReference type="Rhea" id="RHEA:28374"/>
        <dbReference type="ChEBI" id="CHEBI:15378"/>
        <dbReference type="ChEBI" id="CHEBI:30616"/>
        <dbReference type="ChEBI" id="CHEBI:43474"/>
        <dbReference type="ChEBI" id="CHEBI:57822"/>
        <dbReference type="ChEBI" id="CHEBI:61386"/>
        <dbReference type="ChEBI" id="CHEBI:83905"/>
        <dbReference type="ChEBI" id="CHEBI:456216"/>
        <dbReference type="EC" id="6.3.2.10"/>
    </reaction>
</comment>
<evidence type="ECO:0000256" key="4">
    <source>
        <dbReference type="ARBA" id="ARBA00022741"/>
    </source>
</evidence>
<feature type="domain" description="Mur ligase central" evidence="14">
    <location>
        <begin position="107"/>
        <end position="298"/>
    </location>
</feature>
<dbReference type="InterPro" id="IPR035911">
    <property type="entry name" value="MurE/MurF_N"/>
</dbReference>
<dbReference type="Pfam" id="PF08245">
    <property type="entry name" value="Mur_ligase_M"/>
    <property type="match status" value="1"/>
</dbReference>
<dbReference type="InterPro" id="IPR004101">
    <property type="entry name" value="Mur_ligase_C"/>
</dbReference>
<dbReference type="Gene3D" id="3.40.1390.10">
    <property type="entry name" value="MurE/MurF, N-terminal domain"/>
    <property type="match status" value="1"/>
</dbReference>
<evidence type="ECO:0000259" key="14">
    <source>
        <dbReference type="Pfam" id="PF08245"/>
    </source>
</evidence>
<dbReference type="Pfam" id="PF02875">
    <property type="entry name" value="Mur_ligase_C"/>
    <property type="match status" value="1"/>
</dbReference>
<keyword evidence="4 10" id="KW-0547">Nucleotide-binding</keyword>
<dbReference type="Pfam" id="PF01225">
    <property type="entry name" value="Mur_ligase"/>
    <property type="match status" value="1"/>
</dbReference>
<evidence type="ECO:0000256" key="2">
    <source>
        <dbReference type="ARBA" id="ARBA00022598"/>
    </source>
</evidence>
<keyword evidence="16" id="KW-1185">Reference proteome</keyword>
<dbReference type="Proteomes" id="UP001501310">
    <property type="component" value="Unassembled WGS sequence"/>
</dbReference>
<keyword evidence="9 10" id="KW-0961">Cell wall biogenesis/degradation</keyword>
<feature type="domain" description="Mur ligase C-terminal" evidence="13">
    <location>
        <begin position="336"/>
        <end position="445"/>
    </location>
</feature>
<evidence type="ECO:0000256" key="7">
    <source>
        <dbReference type="ARBA" id="ARBA00022984"/>
    </source>
</evidence>
<sequence>MRGVSGPLWTSAEIEAATGGTASAVFDVTGITFDSREVEPGWLFVAMPGTVADGHDFVARALGLGAAGALVSRAVEGPHVLVADVPQALEALAREGRARMDGKVLGVTGSVGKTGTKEALAAALARRHPGKVHRSLKSYNNHVGVPLSLARMPRDSVYGIFEMGMNHAGEIRALAAMVRPHVALITAIAPAHIENLGSLEAISDAKGEIFEGLEPGGTAIIPNDTPYRDRLLKGARRFAETIVTFGSGDADVAAMHAVRSDSGGSLVTARLTTADLTYNIAQPGEHWVGNSLAVLAAVEAVGADLAAAGLALGDMGGLKGRGARHQVPVAGGTALLIDESYNANPASMSATLRSLAAENVDGRRLAVLGTMLELGDFSDEAHAGLAPIILETGIAELILVGDATRPLAAALDGRLPVTVVADASAATAALLARLAPDDAVLVKASNGIGLASLVERVAGGAA</sequence>
<comment type="similarity">
    <text evidence="10">Belongs to the MurCDEF family. MurF subfamily.</text>
</comment>
<dbReference type="PANTHER" id="PTHR43024">
    <property type="entry name" value="UDP-N-ACETYLMURAMOYL-TRIPEPTIDE--D-ALANYL-D-ALANINE LIGASE"/>
    <property type="match status" value="1"/>
</dbReference>
<reference evidence="16" key="1">
    <citation type="journal article" date="2019" name="Int. J. Syst. Evol. Microbiol.">
        <title>The Global Catalogue of Microorganisms (GCM) 10K type strain sequencing project: providing services to taxonomists for standard genome sequencing and annotation.</title>
        <authorList>
            <consortium name="The Broad Institute Genomics Platform"/>
            <consortium name="The Broad Institute Genome Sequencing Center for Infectious Disease"/>
            <person name="Wu L."/>
            <person name="Ma J."/>
        </authorList>
    </citation>
    <scope>NUCLEOTIDE SEQUENCE [LARGE SCALE GENOMIC DNA]</scope>
    <source>
        <strain evidence="16">JCM 16603</strain>
    </source>
</reference>
<evidence type="ECO:0000256" key="9">
    <source>
        <dbReference type="ARBA" id="ARBA00023316"/>
    </source>
</evidence>
<evidence type="ECO:0000256" key="1">
    <source>
        <dbReference type="ARBA" id="ARBA00022490"/>
    </source>
</evidence>
<comment type="caution">
    <text evidence="10">Lacks conserved residue(s) required for the propagation of feature annotation.</text>
</comment>
<evidence type="ECO:0000313" key="16">
    <source>
        <dbReference type="Proteomes" id="UP001501310"/>
    </source>
</evidence>
<keyword evidence="3 10" id="KW-0132">Cell division</keyword>
<comment type="caution">
    <text evidence="15">The sequence shown here is derived from an EMBL/GenBank/DDBJ whole genome shotgun (WGS) entry which is preliminary data.</text>
</comment>
<evidence type="ECO:0000256" key="8">
    <source>
        <dbReference type="ARBA" id="ARBA00023306"/>
    </source>
</evidence>
<dbReference type="InterPro" id="IPR051046">
    <property type="entry name" value="MurCDEF_CellWall_CoF430Synth"/>
</dbReference>
<keyword evidence="7 10" id="KW-0573">Peptidoglycan synthesis</keyword>